<evidence type="ECO:0000313" key="2">
    <source>
        <dbReference type="Proteomes" id="UP000825258"/>
    </source>
</evidence>
<evidence type="ECO:0000313" key="1">
    <source>
        <dbReference type="EMBL" id="BCY28776.1"/>
    </source>
</evidence>
<dbReference type="Proteomes" id="UP000825258">
    <property type="component" value="Chromosome"/>
</dbReference>
<proteinExistence type="predicted"/>
<organism evidence="1 2">
    <name type="scientific">Flavobacterium okayamense</name>
    <dbReference type="NCBI Taxonomy" id="2830782"/>
    <lineage>
        <taxon>Bacteria</taxon>
        <taxon>Pseudomonadati</taxon>
        <taxon>Bacteroidota</taxon>
        <taxon>Flavobacteriia</taxon>
        <taxon>Flavobacteriales</taxon>
        <taxon>Flavobacteriaceae</taxon>
        <taxon>Flavobacterium</taxon>
    </lineage>
</organism>
<accession>A0ABM7S5H9</accession>
<protein>
    <submittedName>
        <fullName evidence="1">Uncharacterized protein</fullName>
    </submittedName>
</protein>
<keyword evidence="2" id="KW-1185">Reference proteome</keyword>
<name>A0ABM7S5H9_9FLAO</name>
<gene>
    <name evidence="1" type="ORF">KK2020170_16440</name>
</gene>
<dbReference type="EMBL" id="AP024749">
    <property type="protein sequence ID" value="BCY28776.1"/>
    <property type="molecule type" value="Genomic_DNA"/>
</dbReference>
<reference evidence="1 2" key="1">
    <citation type="submission" date="2021-06" db="EMBL/GenBank/DDBJ databases">
        <title>Whole genome sequences of Flavobacterium sp. KK2020170 and assembly.</title>
        <authorList>
            <person name="Kitahara K."/>
            <person name="Miyoshi S."/>
            <person name="Uesaka K."/>
        </authorList>
    </citation>
    <scope>NUCLEOTIDE SEQUENCE [LARGE SCALE GENOMIC DNA]</scope>
    <source>
        <strain evidence="1 2">KK2020170</strain>
    </source>
</reference>
<sequence>MFNSMKKYLFIIIAIFCFINVCSSQIDEKDIFSEIISSNINENDSIHIEIKYREQIGCLGNYVGKILINVKAEKLIFCHISSNPKRKFEGFQTANKNILKLVRDFEINGKKSKKRPCGTILAEQHGFEIYLKINDKETEFTFCKFEYDGLDILLQKLVSLKEKN</sequence>